<keyword evidence="3" id="KW-0349">Heme</keyword>
<evidence type="ECO:0000256" key="7">
    <source>
        <dbReference type="ARBA" id="ARBA00025795"/>
    </source>
</evidence>
<dbReference type="SUPFAM" id="SSF47571">
    <property type="entry name" value="Cloroperoxidase"/>
    <property type="match status" value="1"/>
</dbReference>
<gene>
    <name evidence="10" type="ORF">CROQUDRAFT_88996</name>
</gene>
<keyword evidence="6" id="KW-0408">Iron</keyword>
<accession>A0A9P6NM55</accession>
<evidence type="ECO:0000256" key="4">
    <source>
        <dbReference type="ARBA" id="ARBA00022723"/>
    </source>
</evidence>
<dbReference type="AlphaFoldDB" id="A0A9P6NM55"/>
<dbReference type="GO" id="GO:0046872">
    <property type="term" value="F:metal ion binding"/>
    <property type="evidence" value="ECO:0007669"/>
    <property type="project" value="UniProtKB-KW"/>
</dbReference>
<evidence type="ECO:0000313" key="11">
    <source>
        <dbReference type="Proteomes" id="UP000886653"/>
    </source>
</evidence>
<evidence type="ECO:0000256" key="5">
    <source>
        <dbReference type="ARBA" id="ARBA00023002"/>
    </source>
</evidence>
<dbReference type="PANTHER" id="PTHR33577:SF9">
    <property type="entry name" value="PEROXIDASE STCC"/>
    <property type="match status" value="1"/>
</dbReference>
<keyword evidence="11" id="KW-1185">Reference proteome</keyword>
<dbReference type="OrthoDB" id="407298at2759"/>
<evidence type="ECO:0000256" key="6">
    <source>
        <dbReference type="ARBA" id="ARBA00023004"/>
    </source>
</evidence>
<dbReference type="Pfam" id="PF01328">
    <property type="entry name" value="Peroxidase_2"/>
    <property type="match status" value="1"/>
</dbReference>
<feature type="domain" description="Heme haloperoxidase family profile" evidence="9">
    <location>
        <begin position="14"/>
        <end position="245"/>
    </location>
</feature>
<organism evidence="10 11">
    <name type="scientific">Cronartium quercuum f. sp. fusiforme G11</name>
    <dbReference type="NCBI Taxonomy" id="708437"/>
    <lineage>
        <taxon>Eukaryota</taxon>
        <taxon>Fungi</taxon>
        <taxon>Dikarya</taxon>
        <taxon>Basidiomycota</taxon>
        <taxon>Pucciniomycotina</taxon>
        <taxon>Pucciniomycetes</taxon>
        <taxon>Pucciniales</taxon>
        <taxon>Coleosporiaceae</taxon>
        <taxon>Cronartium</taxon>
    </lineage>
</organism>
<dbReference type="EMBL" id="MU167226">
    <property type="protein sequence ID" value="KAG0149651.1"/>
    <property type="molecule type" value="Genomic_DNA"/>
</dbReference>
<comment type="similarity">
    <text evidence="7">Belongs to the chloroperoxidase family.</text>
</comment>
<dbReference type="InterPro" id="IPR000028">
    <property type="entry name" value="Chloroperoxidase"/>
</dbReference>
<reference evidence="10" key="1">
    <citation type="submission" date="2013-11" db="EMBL/GenBank/DDBJ databases">
        <title>Genome sequence of the fusiform rust pathogen reveals effectors for host alternation and coevolution with pine.</title>
        <authorList>
            <consortium name="DOE Joint Genome Institute"/>
            <person name="Smith K."/>
            <person name="Pendleton A."/>
            <person name="Kubisiak T."/>
            <person name="Anderson C."/>
            <person name="Salamov A."/>
            <person name="Aerts A."/>
            <person name="Riley R."/>
            <person name="Clum A."/>
            <person name="Lindquist E."/>
            <person name="Ence D."/>
            <person name="Campbell M."/>
            <person name="Kronenberg Z."/>
            <person name="Feau N."/>
            <person name="Dhillon B."/>
            <person name="Hamelin R."/>
            <person name="Burleigh J."/>
            <person name="Smith J."/>
            <person name="Yandell M."/>
            <person name="Nelson C."/>
            <person name="Grigoriev I."/>
            <person name="Davis J."/>
        </authorList>
    </citation>
    <scope>NUCLEOTIDE SEQUENCE</scope>
    <source>
        <strain evidence="10">G11</strain>
    </source>
</reference>
<evidence type="ECO:0000256" key="8">
    <source>
        <dbReference type="SAM" id="MobiDB-lite"/>
    </source>
</evidence>
<dbReference type="Proteomes" id="UP000886653">
    <property type="component" value="Unassembled WGS sequence"/>
</dbReference>
<keyword evidence="5" id="KW-0560">Oxidoreductase</keyword>
<evidence type="ECO:0000313" key="10">
    <source>
        <dbReference type="EMBL" id="KAG0149651.1"/>
    </source>
</evidence>
<keyword evidence="4" id="KW-0479">Metal-binding</keyword>
<evidence type="ECO:0000259" key="9">
    <source>
        <dbReference type="PROSITE" id="PS51405"/>
    </source>
</evidence>
<dbReference type="GO" id="GO:0004601">
    <property type="term" value="F:peroxidase activity"/>
    <property type="evidence" value="ECO:0007669"/>
    <property type="project" value="UniProtKB-KW"/>
</dbReference>
<dbReference type="InterPro" id="IPR036851">
    <property type="entry name" value="Chloroperoxidase-like_sf"/>
</dbReference>
<keyword evidence="2" id="KW-0575">Peroxidase</keyword>
<name>A0A9P6NM55_9BASI</name>
<evidence type="ECO:0000256" key="3">
    <source>
        <dbReference type="ARBA" id="ARBA00022617"/>
    </source>
</evidence>
<evidence type="ECO:0000256" key="1">
    <source>
        <dbReference type="ARBA" id="ARBA00001970"/>
    </source>
</evidence>
<sequence length="261" mass="29324">MLPPSDTKADNNFDTQQLGPDPRHPYCRRKLGSPCPAISAMINHSYLKPKDEKDDISICQLARAMVECYNLTWNFAIIFSILGTFALGRWTGFNIIELGVHGKVEHDASISRFNASEGDALNPNSALVEDFLNNVNSSTLNEKGNQINQSSNLVTLEDFARQKVKLESRLKRFLPSQPKSTINFLGRGESCLALLANSYVDKSIANHPISTRSDWLRVWFTDERLPVELGWRKPNEKIGLRNTLAMMAKMEKLQKSISPSS</sequence>
<comment type="cofactor">
    <cofactor evidence="1">
        <name>heme b</name>
        <dbReference type="ChEBI" id="CHEBI:60344"/>
    </cofactor>
</comment>
<comment type="caution">
    <text evidence="10">The sequence shown here is derived from an EMBL/GenBank/DDBJ whole genome shotgun (WGS) entry which is preliminary data.</text>
</comment>
<evidence type="ECO:0000256" key="2">
    <source>
        <dbReference type="ARBA" id="ARBA00022559"/>
    </source>
</evidence>
<dbReference type="PROSITE" id="PS51405">
    <property type="entry name" value="HEME_HALOPEROXIDASE"/>
    <property type="match status" value="1"/>
</dbReference>
<dbReference type="Gene3D" id="1.10.489.10">
    <property type="entry name" value="Chloroperoxidase-like"/>
    <property type="match status" value="1"/>
</dbReference>
<proteinExistence type="inferred from homology"/>
<protein>
    <recommendedName>
        <fullName evidence="9">Heme haloperoxidase family profile domain-containing protein</fullName>
    </recommendedName>
</protein>
<dbReference type="PANTHER" id="PTHR33577">
    <property type="entry name" value="STERIGMATOCYSTIN BIOSYNTHESIS PEROXIDASE STCC-RELATED"/>
    <property type="match status" value="1"/>
</dbReference>
<feature type="region of interest" description="Disordered" evidence="8">
    <location>
        <begin position="1"/>
        <end position="25"/>
    </location>
</feature>